<name>A0A2G1UQY1_9GAMM</name>
<organism evidence="1 2">
    <name type="scientific">Marinobacter profundi</name>
    <dbReference type="NCBI Taxonomy" id="2666256"/>
    <lineage>
        <taxon>Bacteria</taxon>
        <taxon>Pseudomonadati</taxon>
        <taxon>Pseudomonadota</taxon>
        <taxon>Gammaproteobacteria</taxon>
        <taxon>Pseudomonadales</taxon>
        <taxon>Marinobacteraceae</taxon>
        <taxon>Marinobacter</taxon>
    </lineage>
</organism>
<evidence type="ECO:0000313" key="1">
    <source>
        <dbReference type="EMBL" id="PHQ16855.1"/>
    </source>
</evidence>
<evidence type="ECO:0000313" key="2">
    <source>
        <dbReference type="Proteomes" id="UP000231409"/>
    </source>
</evidence>
<reference evidence="1 2" key="1">
    <citation type="submission" date="2017-09" db="EMBL/GenBank/DDBJ databases">
        <title>The draft genome sequences of Marinobacter sp. PWS21.</title>
        <authorList>
            <person name="Cao J."/>
        </authorList>
    </citation>
    <scope>NUCLEOTIDE SEQUENCE [LARGE SCALE GENOMIC DNA]</scope>
    <source>
        <strain evidence="1 2">PWS21</strain>
    </source>
</reference>
<keyword evidence="2" id="KW-1185">Reference proteome</keyword>
<dbReference type="AlphaFoldDB" id="A0A2G1UQY1"/>
<protein>
    <submittedName>
        <fullName evidence="1">Uncharacterized protein</fullName>
    </submittedName>
</protein>
<dbReference type="EMBL" id="NTFH01000003">
    <property type="protein sequence ID" value="PHQ16855.1"/>
    <property type="molecule type" value="Genomic_DNA"/>
</dbReference>
<dbReference type="Proteomes" id="UP000231409">
    <property type="component" value="Unassembled WGS sequence"/>
</dbReference>
<accession>A0A2G1UQY1</accession>
<sequence>MFDLYNQKKILAGTVLTTVLLSGCSDGSSSLSGISDLVTNPPAAEQVPISPKVLDSAASFLGAATGKEIPLSVDSVVFINSALGLNEVSADPQNLFGDLWMVVRDAYGVPVLDALECIQPIASETITLADGTTTDTVPMVIDTLEEEPVCAVEEGYEQYTIELEIGRLNMVRTMTQNPTVFARALEEAIKNINASESIKLDPAGRLILVSSDPVTGLPVENTIDSPRENLALYNALLKEGRIAGFGPEKHEGGQTIAPQWLEIRADLELGDLAYLRDGTPGRDHGVDLYKGYADLSGTTHDRQMDYANQLLSYIQYYDNGSTCHYRDDTGYAWAQVFDLEGYYGENIAGFMTHADDARRTIVFMHDVIQDMPEAPLQTLPTADGRFDLMHAAAAFLGGASNKSVPLTIDGLVFINTVLGLNEGVDFTNKGEVFGDLWELVRDENGVPVLDGNDCPQPVSMNGGTVPMEFDPDSGECVIVEGYEDDVIELELGRLNVVRVALTNPRVLDRALYDVMNSINASVGLKLDLAGRLAYGIDDGTGNVTYQTVDSPLAGLSLYWALMRWGKLEGTVEIIQDGTWTPVDLAIKEDLRDQLTAEGLLFLMDGTEACQGNAADCGAKRLTSGYVDYSAFNHTTATIYSGAMVDFVERQPDDLSCAYGDRTEDVWVRVLGSDDYTGSNIDAFVKQAEDTRNVIQFIHTVIQDPLTVAL</sequence>
<gene>
    <name evidence="1" type="ORF">CLH61_02485</name>
</gene>
<proteinExistence type="predicted"/>
<comment type="caution">
    <text evidence="1">The sequence shown here is derived from an EMBL/GenBank/DDBJ whole genome shotgun (WGS) entry which is preliminary data.</text>
</comment>